<dbReference type="KEGG" id="vg:1259348"/>
<dbReference type="EMBL" id="AY129333">
    <property type="protein sequence ID" value="AAN12605.1"/>
    <property type="molecule type" value="Genomic_DNA"/>
</dbReference>
<organism evidence="2 3">
    <name type="scientific">Mycobacterium phage Che9c</name>
    <dbReference type="NCBI Taxonomy" id="2907832"/>
    <lineage>
        <taxon>Viruses</taxon>
        <taxon>Duplodnaviria</taxon>
        <taxon>Heunggongvirae</taxon>
        <taxon>Uroviricota</taxon>
        <taxon>Caudoviricetes</taxon>
        <taxon>Chenonavirus</taxon>
        <taxon>Chenonavirus Che9c</taxon>
    </lineage>
</organism>
<reference evidence="2 3" key="1">
    <citation type="journal article" date="2003" name="Cell">
        <title>Origins of highly mosaic mycobacteriophage genomes.</title>
        <authorList>
            <person name="Pedulla M.L."/>
            <person name="Ford M.E."/>
            <person name="Houtz J.M."/>
            <person name="Karthikeyan T."/>
            <person name="Wadsworth C."/>
            <person name="Lewis J.A."/>
            <person name="Jacobs-Sera D."/>
            <person name="Falbo J."/>
            <person name="Gross J."/>
            <person name="Pannunzio N.R."/>
            <person name="Brucker W."/>
            <person name="Kumar V."/>
            <person name="Kandasamy J."/>
            <person name="Keenan L."/>
            <person name="Bardarov S."/>
            <person name="Kriakov J."/>
            <person name="Lawrence J.G."/>
            <person name="Jacobs W.R. Jr."/>
            <person name="Hendrix R.W."/>
            <person name="Hatfull G.F."/>
        </authorList>
    </citation>
    <scope>NUCLEOTIDE SEQUENCE</scope>
</reference>
<feature type="transmembrane region" description="Helical" evidence="1">
    <location>
        <begin position="40"/>
        <end position="62"/>
    </location>
</feature>
<protein>
    <submittedName>
        <fullName evidence="2">Uncharacterized protein</fullName>
    </submittedName>
</protein>
<feature type="transmembrane region" description="Helical" evidence="1">
    <location>
        <begin position="223"/>
        <end position="242"/>
    </location>
</feature>
<evidence type="ECO:0000313" key="3">
    <source>
        <dbReference type="Proteomes" id="UP000000967"/>
    </source>
</evidence>
<keyword evidence="3" id="KW-1185">Reference proteome</keyword>
<evidence type="ECO:0000256" key="1">
    <source>
        <dbReference type="SAM" id="Phobius"/>
    </source>
</evidence>
<gene>
    <name evidence="2" type="primary">45</name>
    <name evidence="2" type="ORF">PBI_CHE9C_45</name>
</gene>
<accession>Q854V3</accession>
<dbReference type="RefSeq" id="NP_817722.1">
    <property type="nucleotide sequence ID" value="NC_004683.1"/>
</dbReference>
<proteinExistence type="predicted"/>
<dbReference type="Proteomes" id="UP000000967">
    <property type="component" value="Segment"/>
</dbReference>
<feature type="transmembrane region" description="Helical" evidence="1">
    <location>
        <begin position="142"/>
        <end position="163"/>
    </location>
</feature>
<name>Q854V3_9CAUD</name>
<sequence>MTTSSIDHCVQQYTHPTRTLTRGKGRGPGFRVKRRISGGIVAALGVILIAAGVFTSQTLVVLSTGAMSESLRCGTAFHRDEEAATAYAIGRAKRSVMEESLRDLVNQMQSDPNQPGHESSKGHVDLNAECARTLSAKRKWSIGFVSVGVLLAAFGFLMFGLSFRNRQGGDESGRLKSRLQNLVEGARFPTWMRACPDWIQACLVSASGLTGGFAGLANGVARWTWVSVTVVIWIFAVLLSVARSVETVRRKNELNRLKADHQSATQDLLGNQLHSLVQLTAEAVATDDPAERRKQARAARQALISAAAHLVGTVGTRANLFRLSPGRDEMRLEPLAFAGRGKRSTRVFRPGDKTFDLAMIEKGRFVRSAKEELVGHERDVPYETFLTYPVSIGQDRVHGVLTVDSLNSGDLDEARDMPIMALLSALIATAYESEKYPKPR</sequence>
<evidence type="ECO:0000313" key="2">
    <source>
        <dbReference type="EMBL" id="AAN12605.1"/>
    </source>
</evidence>
<keyword evidence="1" id="KW-1133">Transmembrane helix</keyword>
<keyword evidence="1" id="KW-0812">Transmembrane</keyword>
<keyword evidence="1" id="KW-0472">Membrane</keyword>